<dbReference type="PANTHER" id="PTHR47894:SF1">
    <property type="entry name" value="HTH-TYPE TRANSCRIPTIONAL REGULATOR VQSM"/>
    <property type="match status" value="1"/>
</dbReference>
<dbReference type="InterPro" id="IPR009057">
    <property type="entry name" value="Homeodomain-like_sf"/>
</dbReference>
<comment type="caution">
    <text evidence="6">The sequence shown here is derived from an EMBL/GenBank/DDBJ whole genome shotgun (WGS) entry which is preliminary data.</text>
</comment>
<proteinExistence type="predicted"/>
<dbReference type="SMART" id="SM00342">
    <property type="entry name" value="HTH_ARAC"/>
    <property type="match status" value="1"/>
</dbReference>
<sequence>MHDAPDPAASAAATRSGTSRSTSATIAPNILRYLARVAEEDGVDLRPVLEEVGLDATVMRSATLRVSYRQGSDVIRRALERTGDEHLGLRVGAAQHLTAWGPLGLAMMAAETFQEAIETGLRYQNLTGAMLVWSARWEDDGYVLRADLPDPALDPAVAVFLIEEAYSSVATLTRLNVGASFAPEVVDFAFPAPRDTRPFEELFRCPLRFGAPGNRLVLPARWVRATQPGRDSITYTSTLELLDSQLASRRDQQDLLEVLEVSIAQSLPDVPSFVEQARRHASSERTLRRRLAECGTTYEALVDGVRRERVEQLLPRPESTLRDISRQVGFADVRALRRAVRRWHGVTPVELRARLLERRGGGRRGVSLTSGGVSA</sequence>
<feature type="region of interest" description="Disordered" evidence="4">
    <location>
        <begin position="1"/>
        <end position="21"/>
    </location>
</feature>
<evidence type="ECO:0000256" key="4">
    <source>
        <dbReference type="SAM" id="MobiDB-lite"/>
    </source>
</evidence>
<dbReference type="EMBL" id="JBEYXT010000095">
    <property type="protein sequence ID" value="MEU6803460.1"/>
    <property type="molecule type" value="Genomic_DNA"/>
</dbReference>
<dbReference type="PROSITE" id="PS01124">
    <property type="entry name" value="HTH_ARAC_FAMILY_2"/>
    <property type="match status" value="1"/>
</dbReference>
<dbReference type="RefSeq" id="WP_359697442.1">
    <property type="nucleotide sequence ID" value="NZ_JBEYXT010000095.1"/>
</dbReference>
<accession>A0ABV3B219</accession>
<evidence type="ECO:0000256" key="2">
    <source>
        <dbReference type="ARBA" id="ARBA00023125"/>
    </source>
</evidence>
<dbReference type="InterPro" id="IPR018060">
    <property type="entry name" value="HTH_AraC"/>
</dbReference>
<evidence type="ECO:0000313" key="6">
    <source>
        <dbReference type="EMBL" id="MEU6803460.1"/>
    </source>
</evidence>
<keyword evidence="7" id="KW-1185">Reference proteome</keyword>
<evidence type="ECO:0000256" key="1">
    <source>
        <dbReference type="ARBA" id="ARBA00023015"/>
    </source>
</evidence>
<feature type="domain" description="HTH araC/xylS-type" evidence="5">
    <location>
        <begin position="253"/>
        <end position="354"/>
    </location>
</feature>
<keyword evidence="3" id="KW-0804">Transcription</keyword>
<name>A0ABV3B219_9ACTN</name>
<dbReference type="Pfam" id="PF12833">
    <property type="entry name" value="HTH_18"/>
    <property type="match status" value="1"/>
</dbReference>
<dbReference type="Gene3D" id="1.10.10.60">
    <property type="entry name" value="Homeodomain-like"/>
    <property type="match status" value="1"/>
</dbReference>
<protein>
    <submittedName>
        <fullName evidence="6">AraC family transcriptional regulator</fullName>
    </submittedName>
</protein>
<keyword evidence="1" id="KW-0805">Transcription regulation</keyword>
<reference evidence="6 7" key="1">
    <citation type="submission" date="2024-06" db="EMBL/GenBank/DDBJ databases">
        <title>The Natural Products Discovery Center: Release of the First 8490 Sequenced Strains for Exploring Actinobacteria Biosynthetic Diversity.</title>
        <authorList>
            <person name="Kalkreuter E."/>
            <person name="Kautsar S.A."/>
            <person name="Yang D."/>
            <person name="Bader C.D."/>
            <person name="Teijaro C.N."/>
            <person name="Fluegel L."/>
            <person name="Davis C.M."/>
            <person name="Simpson J.R."/>
            <person name="Lauterbach L."/>
            <person name="Steele A.D."/>
            <person name="Gui C."/>
            <person name="Meng S."/>
            <person name="Li G."/>
            <person name="Viehrig K."/>
            <person name="Ye F."/>
            <person name="Su P."/>
            <person name="Kiefer A.F."/>
            <person name="Nichols A."/>
            <person name="Cepeda A.J."/>
            <person name="Yan W."/>
            <person name="Fan B."/>
            <person name="Jiang Y."/>
            <person name="Adhikari A."/>
            <person name="Zheng C.-J."/>
            <person name="Schuster L."/>
            <person name="Cowan T.M."/>
            <person name="Smanski M.J."/>
            <person name="Chevrette M.G."/>
            <person name="De Carvalho L.P.S."/>
            <person name="Shen B."/>
        </authorList>
    </citation>
    <scope>NUCLEOTIDE SEQUENCE [LARGE SCALE GENOMIC DNA]</scope>
    <source>
        <strain evidence="6 7">NPDC046851</strain>
    </source>
</reference>
<feature type="compositionally biased region" description="Low complexity" evidence="4">
    <location>
        <begin position="8"/>
        <end position="21"/>
    </location>
</feature>
<dbReference type="Proteomes" id="UP001551189">
    <property type="component" value="Unassembled WGS sequence"/>
</dbReference>
<organism evidence="6 7">
    <name type="scientific">Streptomyces neyagawaensis</name>
    <dbReference type="NCBI Taxonomy" id="42238"/>
    <lineage>
        <taxon>Bacteria</taxon>
        <taxon>Bacillati</taxon>
        <taxon>Actinomycetota</taxon>
        <taxon>Actinomycetes</taxon>
        <taxon>Kitasatosporales</taxon>
        <taxon>Streptomycetaceae</taxon>
        <taxon>Streptomyces</taxon>
    </lineage>
</organism>
<dbReference type="InterPro" id="IPR032687">
    <property type="entry name" value="AraC-type_N"/>
</dbReference>
<evidence type="ECO:0000259" key="5">
    <source>
        <dbReference type="PROSITE" id="PS01124"/>
    </source>
</evidence>
<evidence type="ECO:0000313" key="7">
    <source>
        <dbReference type="Proteomes" id="UP001551189"/>
    </source>
</evidence>
<gene>
    <name evidence="6" type="ORF">ABZ931_20965</name>
</gene>
<dbReference type="SUPFAM" id="SSF46689">
    <property type="entry name" value="Homeodomain-like"/>
    <property type="match status" value="1"/>
</dbReference>
<dbReference type="Pfam" id="PF12625">
    <property type="entry name" value="Arabinose_bd"/>
    <property type="match status" value="1"/>
</dbReference>
<keyword evidence="2" id="KW-0238">DNA-binding</keyword>
<evidence type="ECO:0000256" key="3">
    <source>
        <dbReference type="ARBA" id="ARBA00023163"/>
    </source>
</evidence>
<dbReference type="PANTHER" id="PTHR47894">
    <property type="entry name" value="HTH-TYPE TRANSCRIPTIONAL REGULATOR GADX"/>
    <property type="match status" value="1"/>
</dbReference>